<evidence type="ECO:0000256" key="2">
    <source>
        <dbReference type="ARBA" id="ARBA00022630"/>
    </source>
</evidence>
<feature type="domain" description="NADH:flavin oxidoreductase/NADH oxidase N-terminal" evidence="6">
    <location>
        <begin position="3"/>
        <end position="322"/>
    </location>
</feature>
<name>A0A1M5Y667_9CLOT</name>
<evidence type="ECO:0000259" key="6">
    <source>
        <dbReference type="Pfam" id="PF00724"/>
    </source>
</evidence>
<evidence type="ECO:0000256" key="3">
    <source>
        <dbReference type="ARBA" id="ARBA00022643"/>
    </source>
</evidence>
<evidence type="ECO:0000313" key="8">
    <source>
        <dbReference type="Proteomes" id="UP000184241"/>
    </source>
</evidence>
<gene>
    <name evidence="7" type="ORF">SAMN02745941_01871</name>
</gene>
<keyword evidence="4" id="KW-0521">NADP</keyword>
<evidence type="ECO:0000256" key="1">
    <source>
        <dbReference type="ARBA" id="ARBA00001917"/>
    </source>
</evidence>
<dbReference type="Gene3D" id="3.20.20.70">
    <property type="entry name" value="Aldolase class I"/>
    <property type="match status" value="1"/>
</dbReference>
<dbReference type="InterPro" id="IPR044152">
    <property type="entry name" value="YqjM-like"/>
</dbReference>
<dbReference type="GO" id="GO:0010181">
    <property type="term" value="F:FMN binding"/>
    <property type="evidence" value="ECO:0007669"/>
    <property type="project" value="InterPro"/>
</dbReference>
<keyword evidence="3" id="KW-0288">FMN</keyword>
<dbReference type="PANTHER" id="PTHR43303">
    <property type="entry name" value="NADPH DEHYDROGENASE C23G7.10C-RELATED"/>
    <property type="match status" value="1"/>
</dbReference>
<dbReference type="AlphaFoldDB" id="A0A1M5Y667"/>
<dbReference type="EMBL" id="FQXU01000005">
    <property type="protein sequence ID" value="SHI07314.1"/>
    <property type="molecule type" value="Genomic_DNA"/>
</dbReference>
<keyword evidence="5" id="KW-0560">Oxidoreductase</keyword>
<protein>
    <submittedName>
        <fullName evidence="7">NADPH2 dehydrogenase</fullName>
    </submittedName>
</protein>
<evidence type="ECO:0000313" key="7">
    <source>
        <dbReference type="EMBL" id="SHI07314.1"/>
    </source>
</evidence>
<proteinExistence type="predicted"/>
<dbReference type="InterPro" id="IPR013785">
    <property type="entry name" value="Aldolase_TIM"/>
</dbReference>
<evidence type="ECO:0000256" key="4">
    <source>
        <dbReference type="ARBA" id="ARBA00022857"/>
    </source>
</evidence>
<reference evidence="7 8" key="1">
    <citation type="submission" date="2016-11" db="EMBL/GenBank/DDBJ databases">
        <authorList>
            <person name="Jaros S."/>
            <person name="Januszkiewicz K."/>
            <person name="Wedrychowicz H."/>
        </authorList>
    </citation>
    <scope>NUCLEOTIDE SEQUENCE [LARGE SCALE GENOMIC DNA]</scope>
    <source>
        <strain evidence="7 8">DSM 6191</strain>
    </source>
</reference>
<dbReference type="GO" id="GO:0003959">
    <property type="term" value="F:NADPH dehydrogenase activity"/>
    <property type="evidence" value="ECO:0007669"/>
    <property type="project" value="InterPro"/>
</dbReference>
<dbReference type="SUPFAM" id="SSF51395">
    <property type="entry name" value="FMN-linked oxidoreductases"/>
    <property type="match status" value="1"/>
</dbReference>
<dbReference type="GO" id="GO:0050661">
    <property type="term" value="F:NADP binding"/>
    <property type="evidence" value="ECO:0007669"/>
    <property type="project" value="InterPro"/>
</dbReference>
<comment type="cofactor">
    <cofactor evidence="1">
        <name>FMN</name>
        <dbReference type="ChEBI" id="CHEBI:58210"/>
    </cofactor>
</comment>
<dbReference type="NCBIfam" id="NF010047">
    <property type="entry name" value="PRK13523.1"/>
    <property type="match status" value="1"/>
</dbReference>
<evidence type="ECO:0000256" key="5">
    <source>
        <dbReference type="ARBA" id="ARBA00023002"/>
    </source>
</evidence>
<dbReference type="Proteomes" id="UP000184241">
    <property type="component" value="Unassembled WGS sequence"/>
</dbReference>
<dbReference type="PANTHER" id="PTHR43303:SF4">
    <property type="entry name" value="NADPH DEHYDROGENASE C23G7.10C-RELATED"/>
    <property type="match status" value="1"/>
</dbReference>
<sequence length="338" mass="37614">MAKIFDTFKIKNITFKNRIMMAPMCMYSSDESGEVKDFHIHHYITRAIGGVGGIIIEATAVEERGVISQKDLGIWKDEHIEGLKKLTDSVKAYGAPIGIQLAHAGRKSEYPGDIVAPSEIAFDDKSKTPKELTKEEIKDVVESFKKGALRAVKAGFDFIEVHGAHGYLINEFLSPLSNKREDEYGGSLENRTKFLDEVLKAIKEVVQETMPIVLRVSASDFTEGGNTPEDTSKIINLVKENGIDLINVSAGAVVHAKINLYPGYQVKFAEVIKRDTGIPVMAGGLISDKKMVDEILGNERSEFVFLARLLLRDPYVVLKWAKEEGRDDLIPEQYKRGL</sequence>
<organism evidence="7 8">
    <name type="scientific">Clostridium intestinale DSM 6191</name>
    <dbReference type="NCBI Taxonomy" id="1121320"/>
    <lineage>
        <taxon>Bacteria</taxon>
        <taxon>Bacillati</taxon>
        <taxon>Bacillota</taxon>
        <taxon>Clostridia</taxon>
        <taxon>Eubacteriales</taxon>
        <taxon>Clostridiaceae</taxon>
        <taxon>Clostridium</taxon>
    </lineage>
</organism>
<accession>A0A1M5Y667</accession>
<dbReference type="RefSeq" id="WP_073018867.1">
    <property type="nucleotide sequence ID" value="NZ_FQXU01000005.1"/>
</dbReference>
<keyword evidence="2" id="KW-0285">Flavoprotein</keyword>
<dbReference type="Pfam" id="PF00724">
    <property type="entry name" value="Oxidored_FMN"/>
    <property type="match status" value="1"/>
</dbReference>
<dbReference type="CDD" id="cd02932">
    <property type="entry name" value="OYE_YqiM_FMN"/>
    <property type="match status" value="1"/>
</dbReference>
<dbReference type="InterPro" id="IPR001155">
    <property type="entry name" value="OxRdtase_FMN_N"/>
</dbReference>